<feature type="transmembrane region" description="Helical" evidence="3">
    <location>
        <begin position="39"/>
        <end position="60"/>
    </location>
</feature>
<keyword evidence="6" id="KW-1185">Reference proteome</keyword>
<name>A0A5A7Q607_STRAF</name>
<dbReference type="Pfam" id="PF10181">
    <property type="entry name" value="PIG-H"/>
    <property type="match status" value="1"/>
</dbReference>
<dbReference type="GO" id="GO:0006506">
    <property type="term" value="P:GPI anchor biosynthetic process"/>
    <property type="evidence" value="ECO:0007669"/>
    <property type="project" value="UniProtKB-UniPathway"/>
</dbReference>
<reference evidence="6" key="1">
    <citation type="journal article" date="2019" name="Curr. Biol.">
        <title>Genome Sequence of Striga asiatica Provides Insight into the Evolution of Plant Parasitism.</title>
        <authorList>
            <person name="Yoshida S."/>
            <person name="Kim S."/>
            <person name="Wafula E.K."/>
            <person name="Tanskanen J."/>
            <person name="Kim Y.M."/>
            <person name="Honaas L."/>
            <person name="Yang Z."/>
            <person name="Spallek T."/>
            <person name="Conn C.E."/>
            <person name="Ichihashi Y."/>
            <person name="Cheong K."/>
            <person name="Cui S."/>
            <person name="Der J.P."/>
            <person name="Gundlach H."/>
            <person name="Jiao Y."/>
            <person name="Hori C."/>
            <person name="Ishida J.K."/>
            <person name="Kasahara H."/>
            <person name="Kiba T."/>
            <person name="Kim M.S."/>
            <person name="Koo N."/>
            <person name="Laohavisit A."/>
            <person name="Lee Y.H."/>
            <person name="Lumba S."/>
            <person name="McCourt P."/>
            <person name="Mortimer J.C."/>
            <person name="Mutuku J.M."/>
            <person name="Nomura T."/>
            <person name="Sasaki-Sekimoto Y."/>
            <person name="Seto Y."/>
            <person name="Wang Y."/>
            <person name="Wakatake T."/>
            <person name="Sakakibara H."/>
            <person name="Demura T."/>
            <person name="Yamaguchi S."/>
            <person name="Yoneyama K."/>
            <person name="Manabe R.I."/>
            <person name="Nelson D.C."/>
            <person name="Schulman A.H."/>
            <person name="Timko M.P."/>
            <person name="dePamphilis C.W."/>
            <person name="Choi D."/>
            <person name="Shirasu K."/>
        </authorList>
    </citation>
    <scope>NUCLEOTIDE SEQUENCE [LARGE SCALE GENOMIC DNA]</scope>
    <source>
        <strain evidence="6">cv. UVA1</strain>
    </source>
</reference>
<feature type="transmembrane region" description="Helical" evidence="3">
    <location>
        <begin position="75"/>
        <end position="94"/>
    </location>
</feature>
<dbReference type="AlphaFoldDB" id="A0A5A7Q607"/>
<organism evidence="5 6">
    <name type="scientific">Striga asiatica</name>
    <name type="common">Asiatic witchweed</name>
    <name type="synonym">Buchnera asiatica</name>
    <dbReference type="NCBI Taxonomy" id="4170"/>
    <lineage>
        <taxon>Eukaryota</taxon>
        <taxon>Viridiplantae</taxon>
        <taxon>Streptophyta</taxon>
        <taxon>Embryophyta</taxon>
        <taxon>Tracheophyta</taxon>
        <taxon>Spermatophyta</taxon>
        <taxon>Magnoliopsida</taxon>
        <taxon>eudicotyledons</taxon>
        <taxon>Gunneridae</taxon>
        <taxon>Pentapetalae</taxon>
        <taxon>asterids</taxon>
        <taxon>lamiids</taxon>
        <taxon>Lamiales</taxon>
        <taxon>Orobanchaceae</taxon>
        <taxon>Buchnereae</taxon>
        <taxon>Striga</taxon>
    </lineage>
</organism>
<evidence type="ECO:0000313" key="6">
    <source>
        <dbReference type="Proteomes" id="UP000325081"/>
    </source>
</evidence>
<protein>
    <submittedName>
        <fullName evidence="5">Phosphatidylinositolglycan-related</fullName>
    </submittedName>
</protein>
<dbReference type="OrthoDB" id="6256716at2759"/>
<dbReference type="Proteomes" id="UP000325081">
    <property type="component" value="Unassembled WGS sequence"/>
</dbReference>
<evidence type="ECO:0000256" key="2">
    <source>
        <dbReference type="ARBA" id="ARBA00009610"/>
    </source>
</evidence>
<keyword evidence="3" id="KW-0472">Membrane</keyword>
<dbReference type="PANTHER" id="PTHR15231">
    <property type="entry name" value="PHOSPHATIDYLINOSITOL N-ACETYLGLUCOSAMINYLTRANSFERASE SUBUNIT H"/>
    <property type="match status" value="1"/>
</dbReference>
<accession>A0A5A7Q607</accession>
<comment type="similarity">
    <text evidence="2">Belongs to the PIGH family.</text>
</comment>
<gene>
    <name evidence="5" type="ORF">STAS_17066</name>
</gene>
<comment type="pathway">
    <text evidence="1">Glycolipid biosynthesis; glycosylphosphatidylinositol-anchor biosynthesis.</text>
</comment>
<evidence type="ECO:0000256" key="3">
    <source>
        <dbReference type="SAM" id="Phobius"/>
    </source>
</evidence>
<sequence>MEQSFIKKGRCIYVHDVKKGTPEAIDVHHIMVATGIARGYKFCTCALVFSIISSLILLLLQNMTSFCQDLMPDKAVASVLWSFSLAGFFLRQLLGQQVEKESVVILPAFGVQLETTYRSGKKVHHFVPIGKILKPVLNECVTPVTCYWSLSLILRNEEELLLVFKEIYPPVTMLVPVWKALCAAIDDEEYTGFRSDCDAR</sequence>
<comment type="caution">
    <text evidence="5">The sequence shown here is derived from an EMBL/GenBank/DDBJ whole genome shotgun (WGS) entry which is preliminary data.</text>
</comment>
<proteinExistence type="inferred from homology"/>
<evidence type="ECO:0000256" key="1">
    <source>
        <dbReference type="ARBA" id="ARBA00004687"/>
    </source>
</evidence>
<evidence type="ECO:0000259" key="4">
    <source>
        <dbReference type="Pfam" id="PF10181"/>
    </source>
</evidence>
<dbReference type="UniPathway" id="UPA00196"/>
<evidence type="ECO:0000313" key="5">
    <source>
        <dbReference type="EMBL" id="GER40396.1"/>
    </source>
</evidence>
<keyword evidence="3" id="KW-1133">Transmembrane helix</keyword>
<dbReference type="InterPro" id="IPR044215">
    <property type="entry name" value="PIG-H"/>
</dbReference>
<dbReference type="PANTHER" id="PTHR15231:SF1">
    <property type="entry name" value="PHOSPHATIDYLINOSITOL N-ACETYLGLUCOSAMINYLTRANSFERASE SUBUNIT H"/>
    <property type="match status" value="1"/>
</dbReference>
<dbReference type="EMBL" id="BKCP01005850">
    <property type="protein sequence ID" value="GER40396.1"/>
    <property type="molecule type" value="Genomic_DNA"/>
</dbReference>
<keyword evidence="3" id="KW-0812">Transmembrane</keyword>
<feature type="domain" description="Phosphatidylinositol N-acetylglucosaminyltransferase subunit H conserved" evidence="4">
    <location>
        <begin position="102"/>
        <end position="165"/>
    </location>
</feature>
<dbReference type="InterPro" id="IPR019328">
    <property type="entry name" value="PIGH-H_dom"/>
</dbReference>
<dbReference type="GO" id="GO:0000506">
    <property type="term" value="C:glycosylphosphatidylinositol-N-acetylglucosaminyltransferase (GPI-GnT) complex"/>
    <property type="evidence" value="ECO:0007669"/>
    <property type="project" value="InterPro"/>
</dbReference>